<dbReference type="SUPFAM" id="SSF56281">
    <property type="entry name" value="Metallo-hydrolase/oxidoreductase"/>
    <property type="match status" value="1"/>
</dbReference>
<dbReference type="CDD" id="cd07713">
    <property type="entry name" value="DHPS-like_MBL-fold"/>
    <property type="match status" value="1"/>
</dbReference>
<protein>
    <submittedName>
        <fullName evidence="2">Beta-lactamase domain-containing protein</fullName>
    </submittedName>
</protein>
<dbReference type="PANTHER" id="PTHR13754">
    <property type="entry name" value="METALLO-BETA-LACTAMASE SUPERFAMILY PROTEIN"/>
    <property type="match status" value="1"/>
</dbReference>
<dbReference type="RefSeq" id="WP_013336507.1">
    <property type="nucleotide sequence ID" value="NC_014537.1"/>
</dbReference>
<evidence type="ECO:0000313" key="3">
    <source>
        <dbReference type="Proteomes" id="UP000006681"/>
    </source>
</evidence>
<dbReference type="AlphaFoldDB" id="E1QSI9"/>
<dbReference type="OrthoDB" id="7773at2157"/>
<dbReference type="STRING" id="572478.Vdis_1396"/>
<name>E1QSI9_VULDI</name>
<dbReference type="InterPro" id="IPR052926">
    <property type="entry name" value="Metallo-beta-lactamase_dom"/>
</dbReference>
<dbReference type="eggNOG" id="arCOG00503">
    <property type="taxonomic scope" value="Archaea"/>
</dbReference>
<organism evidence="2 3">
    <name type="scientific">Vulcanisaeta distributa (strain DSM 14429 / JCM 11212 / NBRC 100878 / IC-017)</name>
    <dbReference type="NCBI Taxonomy" id="572478"/>
    <lineage>
        <taxon>Archaea</taxon>
        <taxon>Thermoproteota</taxon>
        <taxon>Thermoprotei</taxon>
        <taxon>Thermoproteales</taxon>
        <taxon>Thermoproteaceae</taxon>
        <taxon>Vulcanisaeta</taxon>
    </lineage>
</organism>
<dbReference type="KEGG" id="vdi:Vdis_1396"/>
<dbReference type="InterPro" id="IPR036866">
    <property type="entry name" value="RibonucZ/Hydroxyglut_hydro"/>
</dbReference>
<dbReference type="GeneID" id="9752329"/>
<dbReference type="GO" id="GO:0016740">
    <property type="term" value="F:transferase activity"/>
    <property type="evidence" value="ECO:0007669"/>
    <property type="project" value="TreeGrafter"/>
</dbReference>
<dbReference type="InterPro" id="IPR001279">
    <property type="entry name" value="Metallo-B-lactamas"/>
</dbReference>
<dbReference type="Gene3D" id="3.60.15.10">
    <property type="entry name" value="Ribonuclease Z/Hydroxyacylglutathione hydrolase-like"/>
    <property type="match status" value="2"/>
</dbReference>
<dbReference type="EMBL" id="CP002100">
    <property type="protein sequence ID" value="ADN50782.1"/>
    <property type="molecule type" value="Genomic_DNA"/>
</dbReference>
<dbReference type="PANTHER" id="PTHR13754:SF13">
    <property type="entry name" value="METALLO-BETA-LACTAMASE SUPERFAMILY PROTEIN (AFU_ORTHOLOGUE AFUA_3G07630)"/>
    <property type="match status" value="1"/>
</dbReference>
<feature type="domain" description="Metallo-beta-lactamase" evidence="1">
    <location>
        <begin position="42"/>
        <end position="128"/>
    </location>
</feature>
<sequence length="229" mass="25987">MVKWIRLMVINDNKPNPPLLNDWGWSIFIETDKWILLYDADTEPRIMENNIKALGIDLNRVNAAFLSHYHADHYGGFKYIGKVRKGLTVYVPEVDNILRKWDLNPITVNDSREILEDAVTTGIMSGMGVYEHSLIVKLSGYGSVVVVGCSHPGIDKIVKRSHELLGDIYLVIGGFHGPSRQQLDIVARYSRYVCPAHCSGDEARHYMSVHYRDKYCDVRTGTVINLPIT</sequence>
<dbReference type="HOGENOM" id="CLU_036012_1_0_2"/>
<keyword evidence="3" id="KW-1185">Reference proteome</keyword>
<dbReference type="InterPro" id="IPR041712">
    <property type="entry name" value="DHPS-like_MBL-fold"/>
</dbReference>
<proteinExistence type="predicted"/>
<reference evidence="2 3" key="1">
    <citation type="journal article" date="2010" name="Stand. Genomic Sci.">
        <title>Complete genome sequence of Vulcanisaeta distributa type strain (IC-017).</title>
        <authorList>
            <person name="Mavromatis K."/>
            <person name="Sikorski J."/>
            <person name="Pabst E."/>
            <person name="Teshima H."/>
            <person name="Lapidus A."/>
            <person name="Lucas S."/>
            <person name="Nolan M."/>
            <person name="Glavina Del Rio T."/>
            <person name="Cheng J.F."/>
            <person name="Bruce D."/>
            <person name="Goodwin L."/>
            <person name="Pitluck S."/>
            <person name="Liolios K."/>
            <person name="Ivanova N."/>
            <person name="Mikhailova N."/>
            <person name="Pati A."/>
            <person name="Chen A."/>
            <person name="Palaniappan K."/>
            <person name="Land M."/>
            <person name="Hauser L."/>
            <person name="Chang Y.J."/>
            <person name="Jeffries C.D."/>
            <person name="Rohde M."/>
            <person name="Spring S."/>
            <person name="Goker M."/>
            <person name="Wirth R."/>
            <person name="Woyke T."/>
            <person name="Bristow J."/>
            <person name="Eisen J.A."/>
            <person name="Markowitz V."/>
            <person name="Hugenholtz P."/>
            <person name="Klenk H.P."/>
            <person name="Kyrpides N.C."/>
        </authorList>
    </citation>
    <scope>NUCLEOTIDE SEQUENCE [LARGE SCALE GENOMIC DNA]</scope>
    <source>
        <strain evidence="3">DSM 14429 / JCM 11212 / NBRC 100878 / IC-017</strain>
    </source>
</reference>
<gene>
    <name evidence="2" type="ordered locus">Vdis_1396</name>
</gene>
<dbReference type="Proteomes" id="UP000006681">
    <property type="component" value="Chromosome"/>
</dbReference>
<dbReference type="Pfam" id="PF00753">
    <property type="entry name" value="Lactamase_B"/>
    <property type="match status" value="1"/>
</dbReference>
<evidence type="ECO:0000259" key="1">
    <source>
        <dbReference type="Pfam" id="PF00753"/>
    </source>
</evidence>
<evidence type="ECO:0000313" key="2">
    <source>
        <dbReference type="EMBL" id="ADN50782.1"/>
    </source>
</evidence>
<accession>E1QSI9</accession>
<reference evidence="3" key="2">
    <citation type="journal article" date="2010" name="Stand. Genomic Sci.">
        <title>Complete genome sequence of Vulcanisaeta distributa type strain (IC-017T).</title>
        <authorList>
            <person name="Mavromatis K."/>
            <person name="Sikorski J."/>
            <person name="Pabst E."/>
            <person name="Teshima H."/>
            <person name="Lapidus A."/>
            <person name="Lucas S."/>
            <person name="Nolan M."/>
            <person name="Glavina Del Rio T."/>
            <person name="Cheng J."/>
            <person name="Bruce D."/>
            <person name="Goodwin L."/>
            <person name="Pitluck S."/>
            <person name="Liolios K."/>
            <person name="Ivanova N."/>
            <person name="Mikhailova N."/>
            <person name="Pati A."/>
            <person name="Chen A."/>
            <person name="Palaniappan K."/>
            <person name="Land M."/>
            <person name="Hauser L."/>
            <person name="Chang Y."/>
            <person name="Jeffries C."/>
            <person name="Rohde M."/>
            <person name="Spring S."/>
            <person name="Goker M."/>
            <person name="Wirth R."/>
            <person name="Woyke T."/>
            <person name="Bristow J."/>
            <person name="Eisen J."/>
            <person name="Markowitz V."/>
            <person name="Hugenholtz P."/>
            <person name="Klenk H."/>
            <person name="Kyrpides N."/>
        </authorList>
    </citation>
    <scope>NUCLEOTIDE SEQUENCE [LARGE SCALE GENOMIC DNA]</scope>
    <source>
        <strain evidence="3">DSM 14429 / JCM 11212 / NBRC 100878 / IC-017</strain>
    </source>
</reference>